<dbReference type="GeneID" id="39734342"/>
<reference evidence="2 3" key="1">
    <citation type="submission" date="2015-04" db="EMBL/GenBank/DDBJ databases">
        <authorList>
            <consortium name="Pathogen Informatics"/>
        </authorList>
    </citation>
    <scope>NUCLEOTIDE SEQUENCE [LARGE SCALE GENOMIC DNA]</scope>
    <source>
        <strain evidence="2 3">SGS1</strain>
    </source>
</reference>
<dbReference type="EMBL" id="LN835296">
    <property type="protein sequence ID" value="CRG98442.1"/>
    <property type="molecule type" value="Genomic_DNA"/>
</dbReference>
<dbReference type="KEGG" id="prel:PRELSG_0109200"/>
<keyword evidence="1" id="KW-0175">Coiled coil</keyword>
<dbReference type="Proteomes" id="UP000220158">
    <property type="component" value="Chromosome 1"/>
</dbReference>
<organism evidence="2 3">
    <name type="scientific">Plasmodium relictum</name>
    <dbReference type="NCBI Taxonomy" id="85471"/>
    <lineage>
        <taxon>Eukaryota</taxon>
        <taxon>Sar</taxon>
        <taxon>Alveolata</taxon>
        <taxon>Apicomplexa</taxon>
        <taxon>Aconoidasida</taxon>
        <taxon>Haemosporida</taxon>
        <taxon>Plasmodiidae</taxon>
        <taxon>Plasmodium</taxon>
        <taxon>Plasmodium (Haemamoeba)</taxon>
    </lineage>
</organism>
<dbReference type="RefSeq" id="XP_028531452.1">
    <property type="nucleotide sequence ID" value="XM_028678890.1"/>
</dbReference>
<keyword evidence="3" id="KW-1185">Reference proteome</keyword>
<proteinExistence type="predicted"/>
<evidence type="ECO:0000313" key="2">
    <source>
        <dbReference type="EMBL" id="CRG98442.1"/>
    </source>
</evidence>
<feature type="coiled-coil region" evidence="1">
    <location>
        <begin position="428"/>
        <end position="473"/>
    </location>
</feature>
<protein>
    <submittedName>
        <fullName evidence="2">Uncharacterized protein</fullName>
    </submittedName>
</protein>
<sequence length="865" mass="103810">MVKLKKQLFLSFLKLKNVVIRNETRLIYFTKNNISTIAKKENIYNKIGEIEEIKKENKTKYLKINDFFYFNIYLMNDRDFVNFVLTYNFLENKNIYVCILLHLSRIFKNLTLNEIIKILEKVIEKNKSAFSHLYIKGENISNLYTHLCNHIIKLNNLELITVLKCFCYTVNEYPSEHIKIINYFILSKKLHNLDLNLLHDICNCLIKIKNDFRIRKLDYDESLHLKISTYLKNQILNVDFQNFFQILHMYINMTKHIEDVEKYKNINLLNKPNALNDLEIMKGDFNTKEKETVNNENSIEINEKNIQNENDLNEVNKTHSLEEYSDNFSEGKFLYNNEINNLKNNCKLILLNKINEINKENVLSSINIFKWLNIKDSYLFTHICEIFFKYILYYNTKYVVRFLRKCHSLKFEKGLKNKKDEEKKFIKFYKDEQEIEEKKKRMNQLKRLDNNNEKAYDDKVNELNNNLDQIEGSNLFLHLLNEKLYKMNIEELKSITYSLYVFVENMKQFSHLNNLKNNMNLLFSMTVQYISNFIDKENLYNNNCNLSKNNFISDLYYDQDKELKTNYYDINMNIDYIYISPKDIYINKFDENYYCDKNIKLVCDILLNISYFNVSKNHKKIKFIYEYINNIIDKRNKAIDINNLLNILMILSNFYLKTNDNYIFHNYKKILELLEYKKNEINGHHFNKIAVAISPILNEENKLIHKYSEFLIFFVENNIVPLRSCVFLLQNIMKSLNIRLNEQLILLKLSIINRINAFLTESINYIQTMHDDDDLIQNHLKKFMLLHSINENTLICVIASLSLILQSSKYGTNIKNDTIILIQKMVKYVSKNSFQRFPKKHIYSELLEVLSSEYDDIKQILLKKI</sequence>
<evidence type="ECO:0000313" key="3">
    <source>
        <dbReference type="Proteomes" id="UP000220158"/>
    </source>
</evidence>
<dbReference type="OrthoDB" id="392553at2759"/>
<dbReference type="AlphaFoldDB" id="A0A1J1H0R8"/>
<dbReference type="VEuPathDB" id="PlasmoDB:PRELSG_0109200"/>
<evidence type="ECO:0000256" key="1">
    <source>
        <dbReference type="SAM" id="Coils"/>
    </source>
</evidence>
<name>A0A1J1H0R8_PLARL</name>
<gene>
    <name evidence="2" type="ORF">PRELSG_0109200</name>
</gene>
<accession>A0A1J1H0R8</accession>